<dbReference type="AlphaFoldDB" id="A0A7I7LMI7"/>
<dbReference type="EMBL" id="AP022572">
    <property type="protein sequence ID" value="BBX60519.1"/>
    <property type="molecule type" value="Genomic_DNA"/>
</dbReference>
<organism evidence="1 2">
    <name type="scientific">Mycobacterium shottsii</name>
    <dbReference type="NCBI Taxonomy" id="133549"/>
    <lineage>
        <taxon>Bacteria</taxon>
        <taxon>Bacillati</taxon>
        <taxon>Actinomycetota</taxon>
        <taxon>Actinomycetes</taxon>
        <taxon>Mycobacteriales</taxon>
        <taxon>Mycobacteriaceae</taxon>
        <taxon>Mycobacterium</taxon>
        <taxon>Mycobacterium ulcerans group</taxon>
    </lineage>
</organism>
<gene>
    <name evidence="1" type="ORF">MSHO_58640</name>
</gene>
<protein>
    <submittedName>
        <fullName evidence="1">Uncharacterized protein</fullName>
    </submittedName>
</protein>
<dbReference type="KEGG" id="msho:MSHO_58640"/>
<dbReference type="Proteomes" id="UP000467164">
    <property type="component" value="Chromosome"/>
</dbReference>
<sequence>MSEIATSYLLSRDIGKGQVEVRVITRAEVYGKAVSLTRVESSKRRIDIYRGGSGMDCINVTDHQFVAANRYGVGPAGHTIDRGPVSIARTSGVSWPVI</sequence>
<name>A0A7I7LMI7_9MYCO</name>
<accession>A0A7I7LMI7</accession>
<evidence type="ECO:0000313" key="1">
    <source>
        <dbReference type="EMBL" id="BBX60519.1"/>
    </source>
</evidence>
<keyword evidence="2" id="KW-1185">Reference proteome</keyword>
<evidence type="ECO:0000313" key="2">
    <source>
        <dbReference type="Proteomes" id="UP000467164"/>
    </source>
</evidence>
<proteinExistence type="predicted"/>
<reference evidence="1 2" key="1">
    <citation type="journal article" date="2019" name="Emerg. Microbes Infect.">
        <title>Comprehensive subspecies identification of 175 nontuberculous mycobacteria species based on 7547 genomic profiles.</title>
        <authorList>
            <person name="Matsumoto Y."/>
            <person name="Kinjo T."/>
            <person name="Motooka D."/>
            <person name="Nabeya D."/>
            <person name="Jung N."/>
            <person name="Uechi K."/>
            <person name="Horii T."/>
            <person name="Iida T."/>
            <person name="Fujita J."/>
            <person name="Nakamura S."/>
        </authorList>
    </citation>
    <scope>NUCLEOTIDE SEQUENCE [LARGE SCALE GENOMIC DNA]</scope>
    <source>
        <strain evidence="1 2">JCM 12657</strain>
    </source>
</reference>